<name>A0A4R4JWQ8_9BACT</name>
<protein>
    <submittedName>
        <fullName evidence="2">Uncharacterized protein</fullName>
    </submittedName>
</protein>
<evidence type="ECO:0000256" key="1">
    <source>
        <dbReference type="SAM" id="Phobius"/>
    </source>
</evidence>
<keyword evidence="1" id="KW-1133">Transmembrane helix</keyword>
<dbReference type="AlphaFoldDB" id="A0A4R4JWQ8"/>
<keyword evidence="1" id="KW-0812">Transmembrane</keyword>
<proteinExistence type="predicted"/>
<sequence length="68" mass="7018">MIEGIPEYKLTGTAPYLPNDAASGEGGMTLTIGEGFPSGIMFAAGTSGGVFVGSWAFTKLQKSKSRMV</sequence>
<keyword evidence="3" id="KW-1185">Reference proteome</keyword>
<gene>
    <name evidence="2" type="ORF">EZE20_23105</name>
</gene>
<comment type="caution">
    <text evidence="2">The sequence shown here is derived from an EMBL/GenBank/DDBJ whole genome shotgun (WGS) entry which is preliminary data.</text>
</comment>
<dbReference type="RefSeq" id="WP_132122243.1">
    <property type="nucleotide sequence ID" value="NZ_SMJU01000023.1"/>
</dbReference>
<accession>A0A4R4JWQ8</accession>
<evidence type="ECO:0000313" key="2">
    <source>
        <dbReference type="EMBL" id="TDB58552.1"/>
    </source>
</evidence>
<dbReference type="Proteomes" id="UP000295706">
    <property type="component" value="Unassembled WGS sequence"/>
</dbReference>
<keyword evidence="1" id="KW-0472">Membrane</keyword>
<dbReference type="EMBL" id="SMJU01000023">
    <property type="protein sequence ID" value="TDB58552.1"/>
    <property type="molecule type" value="Genomic_DNA"/>
</dbReference>
<reference evidence="2 3" key="1">
    <citation type="submission" date="2019-02" db="EMBL/GenBank/DDBJ databases">
        <title>Arundinibacter roseus gen. nov., sp. nov., a new member of the family Cytophagaceae.</title>
        <authorList>
            <person name="Szuroczki S."/>
            <person name="Khayer B."/>
            <person name="Sproer C."/>
            <person name="Toumi M."/>
            <person name="Szabo A."/>
            <person name="Felfoldi T."/>
            <person name="Schumann P."/>
            <person name="Toth E."/>
        </authorList>
    </citation>
    <scope>NUCLEOTIDE SEQUENCE [LARGE SCALE GENOMIC DNA]</scope>
    <source>
        <strain evidence="2 3">DMA-k-7a</strain>
    </source>
</reference>
<evidence type="ECO:0000313" key="3">
    <source>
        <dbReference type="Proteomes" id="UP000295706"/>
    </source>
</evidence>
<feature type="transmembrane region" description="Helical" evidence="1">
    <location>
        <begin position="36"/>
        <end position="57"/>
    </location>
</feature>
<organism evidence="2 3">
    <name type="scientific">Arundinibacter roseus</name>
    <dbReference type="NCBI Taxonomy" id="2070510"/>
    <lineage>
        <taxon>Bacteria</taxon>
        <taxon>Pseudomonadati</taxon>
        <taxon>Bacteroidota</taxon>
        <taxon>Cytophagia</taxon>
        <taxon>Cytophagales</taxon>
        <taxon>Spirosomataceae</taxon>
        <taxon>Arundinibacter</taxon>
    </lineage>
</organism>